<dbReference type="EMBL" id="WJQU01000182">
    <property type="protein sequence ID" value="KAJ6634453.1"/>
    <property type="molecule type" value="Genomic_DNA"/>
</dbReference>
<keyword evidence="1" id="KW-0732">Signal</keyword>
<dbReference type="Gene3D" id="2.70.170.10">
    <property type="entry name" value="Neurotransmitter-gated ion-channel ligand-binding domain"/>
    <property type="match status" value="1"/>
</dbReference>
<accession>A0A9Q0RW11</accession>
<proteinExistence type="predicted"/>
<keyword evidence="3" id="KW-0675">Receptor</keyword>
<protein>
    <submittedName>
        <fullName evidence="3">Acetylcholine receptor subunit alpha-like 1</fullName>
    </submittedName>
</protein>
<dbReference type="FunFam" id="2.70.170.10:FF:000028">
    <property type="entry name" value="AcetylCholine Receptor"/>
    <property type="match status" value="1"/>
</dbReference>
<dbReference type="SUPFAM" id="SSF63712">
    <property type="entry name" value="Nicotinic receptor ligand binding domain-like"/>
    <property type="match status" value="1"/>
</dbReference>
<dbReference type="InterPro" id="IPR006201">
    <property type="entry name" value="Neur_channel"/>
</dbReference>
<dbReference type="GO" id="GO:0016020">
    <property type="term" value="C:membrane"/>
    <property type="evidence" value="ECO:0007669"/>
    <property type="project" value="InterPro"/>
</dbReference>
<evidence type="ECO:0000313" key="4">
    <source>
        <dbReference type="EMBL" id="KAJ6645841.1"/>
    </source>
</evidence>
<sequence>MNSALYFCVLAAFLPFSYGDNDAAPTIPPMVSGNAKMRTEIRKAIFGDYDKVNLPDKPNVKFGLTLVNLDVDEDKQTLEADIWMRMSWSDDRLQWDGPTTGVNVLRVGNDEVWKPDLTLYNSANAGELMSCSNVMPLVWSTGSVLWVPPCHISAYCNLTLEEHPLGEQKCMLKFGSWVYDGLIMDVQLEGKAKADTTYFMSNKWEITKNTATRKDTYYPCCAEPYVNLTYNLVFKRKTSKNTCDKI</sequence>
<evidence type="ECO:0000313" key="3">
    <source>
        <dbReference type="EMBL" id="KAJ6634453.1"/>
    </source>
</evidence>
<evidence type="ECO:0000259" key="2">
    <source>
        <dbReference type="Pfam" id="PF02931"/>
    </source>
</evidence>
<dbReference type="OrthoDB" id="410315at2759"/>
<gene>
    <name evidence="4" type="ORF">Bhyg_01050</name>
    <name evidence="3" type="ORF">Bhyg_17277</name>
</gene>
<evidence type="ECO:0000256" key="1">
    <source>
        <dbReference type="SAM" id="SignalP"/>
    </source>
</evidence>
<feature type="signal peptide" evidence="1">
    <location>
        <begin position="1"/>
        <end position="19"/>
    </location>
</feature>
<feature type="domain" description="Neurotransmitter-gated ion-channel ligand-binding" evidence="2">
    <location>
        <begin position="40"/>
        <end position="238"/>
    </location>
</feature>
<evidence type="ECO:0000313" key="5">
    <source>
        <dbReference type="Proteomes" id="UP001151699"/>
    </source>
</evidence>
<dbReference type="Pfam" id="PF02931">
    <property type="entry name" value="Neur_chan_LBD"/>
    <property type="match status" value="1"/>
</dbReference>
<dbReference type="PRINTS" id="PR00252">
    <property type="entry name" value="NRIONCHANNEL"/>
</dbReference>
<feature type="chain" id="PRO_5040712409" evidence="1">
    <location>
        <begin position="20"/>
        <end position="246"/>
    </location>
</feature>
<dbReference type="InterPro" id="IPR006202">
    <property type="entry name" value="Neur_chan_lig-bd"/>
</dbReference>
<dbReference type="PANTHER" id="PTHR18945">
    <property type="entry name" value="NEUROTRANSMITTER GATED ION CHANNEL"/>
    <property type="match status" value="1"/>
</dbReference>
<organism evidence="3 5">
    <name type="scientific">Pseudolycoriella hygida</name>
    <dbReference type="NCBI Taxonomy" id="35572"/>
    <lineage>
        <taxon>Eukaryota</taxon>
        <taxon>Metazoa</taxon>
        <taxon>Ecdysozoa</taxon>
        <taxon>Arthropoda</taxon>
        <taxon>Hexapoda</taxon>
        <taxon>Insecta</taxon>
        <taxon>Pterygota</taxon>
        <taxon>Neoptera</taxon>
        <taxon>Endopterygota</taxon>
        <taxon>Diptera</taxon>
        <taxon>Nematocera</taxon>
        <taxon>Sciaroidea</taxon>
        <taxon>Sciaridae</taxon>
        <taxon>Pseudolycoriella</taxon>
    </lineage>
</organism>
<reference evidence="3" key="1">
    <citation type="submission" date="2022-07" db="EMBL/GenBank/DDBJ databases">
        <authorList>
            <person name="Trinca V."/>
            <person name="Uliana J.V.C."/>
            <person name="Torres T.T."/>
            <person name="Ward R.J."/>
            <person name="Monesi N."/>
        </authorList>
    </citation>
    <scope>NUCLEOTIDE SEQUENCE</scope>
    <source>
        <strain evidence="3">HSMRA1968</strain>
        <tissue evidence="3">Whole embryos</tissue>
    </source>
</reference>
<dbReference type="Proteomes" id="UP001151699">
    <property type="component" value="Chromosome A"/>
</dbReference>
<name>A0A9Q0RW11_9DIPT</name>
<dbReference type="InterPro" id="IPR036734">
    <property type="entry name" value="Neur_chan_lig-bd_sf"/>
</dbReference>
<dbReference type="GO" id="GO:0005230">
    <property type="term" value="F:extracellular ligand-gated monoatomic ion channel activity"/>
    <property type="evidence" value="ECO:0007669"/>
    <property type="project" value="InterPro"/>
</dbReference>
<dbReference type="EMBL" id="WJQU01000001">
    <property type="protein sequence ID" value="KAJ6645841.1"/>
    <property type="molecule type" value="Genomic_DNA"/>
</dbReference>
<dbReference type="GO" id="GO:0004888">
    <property type="term" value="F:transmembrane signaling receptor activity"/>
    <property type="evidence" value="ECO:0007669"/>
    <property type="project" value="InterPro"/>
</dbReference>
<keyword evidence="5" id="KW-1185">Reference proteome</keyword>
<dbReference type="AlphaFoldDB" id="A0A9Q0RW11"/>
<comment type="caution">
    <text evidence="3">The sequence shown here is derived from an EMBL/GenBank/DDBJ whole genome shotgun (WGS) entry which is preliminary data.</text>
</comment>